<feature type="region of interest" description="Disordered" evidence="3">
    <location>
        <begin position="100"/>
        <end position="128"/>
    </location>
</feature>
<dbReference type="SUPFAM" id="SSF75471">
    <property type="entry name" value="YhbY-like"/>
    <property type="match status" value="1"/>
</dbReference>
<evidence type="ECO:0000256" key="2">
    <source>
        <dbReference type="PROSITE-ProRule" id="PRU00626"/>
    </source>
</evidence>
<feature type="domain" description="CRM" evidence="4">
    <location>
        <begin position="9"/>
        <end position="105"/>
    </location>
</feature>
<dbReference type="PANTHER" id="PTHR40065">
    <property type="entry name" value="RNA-BINDING PROTEIN YHBY"/>
    <property type="match status" value="1"/>
</dbReference>
<dbReference type="PROSITE" id="PS51295">
    <property type="entry name" value="CRM"/>
    <property type="match status" value="1"/>
</dbReference>
<organism evidence="5 6">
    <name type="scientific">Natronospira proteinivora</name>
    <dbReference type="NCBI Taxonomy" id="1807133"/>
    <lineage>
        <taxon>Bacteria</taxon>
        <taxon>Pseudomonadati</taxon>
        <taxon>Pseudomonadota</taxon>
        <taxon>Gammaproteobacteria</taxon>
        <taxon>Natronospirales</taxon>
        <taxon>Natronospiraceae</taxon>
        <taxon>Natronospira</taxon>
    </lineage>
</organism>
<name>A0ABT1G6W6_9GAMM</name>
<reference evidence="5 6" key="1">
    <citation type="submission" date="2022-03" db="EMBL/GenBank/DDBJ databases">
        <title>Genomic Encyclopedia of Type Strains, Phase III (KMG-III): the genomes of soil and plant-associated and newly described type strains.</title>
        <authorList>
            <person name="Whitman W."/>
        </authorList>
    </citation>
    <scope>NUCLEOTIDE SEQUENCE [LARGE SCALE GENOMIC DNA]</scope>
    <source>
        <strain evidence="5 6">BSker1</strain>
    </source>
</reference>
<protein>
    <submittedName>
        <fullName evidence="5">RNA-binding protein</fullName>
    </submittedName>
</protein>
<dbReference type="Proteomes" id="UP001523550">
    <property type="component" value="Unassembled WGS sequence"/>
</dbReference>
<dbReference type="NCBIfam" id="TIGR00253">
    <property type="entry name" value="RNA_bind_YhbY"/>
    <property type="match status" value="1"/>
</dbReference>
<dbReference type="InterPro" id="IPR051925">
    <property type="entry name" value="RNA-binding_domain"/>
</dbReference>
<evidence type="ECO:0000313" key="6">
    <source>
        <dbReference type="Proteomes" id="UP001523550"/>
    </source>
</evidence>
<evidence type="ECO:0000313" key="5">
    <source>
        <dbReference type="EMBL" id="MCP1726991.1"/>
    </source>
</evidence>
<gene>
    <name evidence="5" type="ORF">J2T60_000956</name>
</gene>
<keyword evidence="6" id="KW-1185">Reference proteome</keyword>
<dbReference type="Pfam" id="PF01985">
    <property type="entry name" value="CRS1_YhbY"/>
    <property type="match status" value="1"/>
</dbReference>
<accession>A0ABT1G6W6</accession>
<dbReference type="InterPro" id="IPR035920">
    <property type="entry name" value="YhbY-like_sf"/>
</dbReference>
<dbReference type="Gene3D" id="3.30.110.60">
    <property type="entry name" value="YhbY-like"/>
    <property type="match status" value="1"/>
</dbReference>
<dbReference type="InterPro" id="IPR001890">
    <property type="entry name" value="RNA-binding_CRM"/>
</dbReference>
<evidence type="ECO:0000256" key="1">
    <source>
        <dbReference type="ARBA" id="ARBA00022884"/>
    </source>
</evidence>
<dbReference type="EMBL" id="JALJYF010000001">
    <property type="protein sequence ID" value="MCP1726991.1"/>
    <property type="molecule type" value="Genomic_DNA"/>
</dbReference>
<keyword evidence="1 2" id="KW-0694">RNA-binding</keyword>
<dbReference type="InterPro" id="IPR017924">
    <property type="entry name" value="RNA-binding_YhbY"/>
</dbReference>
<evidence type="ECO:0000259" key="4">
    <source>
        <dbReference type="PROSITE" id="PS51295"/>
    </source>
</evidence>
<feature type="compositionally biased region" description="Basic residues" evidence="3">
    <location>
        <begin position="117"/>
        <end position="128"/>
    </location>
</feature>
<proteinExistence type="predicted"/>
<dbReference type="PANTHER" id="PTHR40065:SF3">
    <property type="entry name" value="RNA-BINDING PROTEIN YHBY"/>
    <property type="match status" value="1"/>
</dbReference>
<comment type="caution">
    <text evidence="5">The sequence shown here is derived from an EMBL/GenBank/DDBJ whole genome shotgun (WGS) entry which is preliminary data.</text>
</comment>
<evidence type="ECO:0000256" key="3">
    <source>
        <dbReference type="SAM" id="MobiDB-lite"/>
    </source>
</evidence>
<dbReference type="SMART" id="SM01103">
    <property type="entry name" value="CRS1_YhbY"/>
    <property type="match status" value="1"/>
</dbReference>
<sequence>MSTVSETIAQLNEAQKKHLKRLAHHRKPIVQTGANGLSDAVLAEVERALHDHELIKVRLVAGDRTERSAMIGEVCERTRSALVQRIGHVAVLFRANPDKPVIELPGSNRGKADKARPGKRTGRKTAHS</sequence>